<feature type="domain" description="PAC" evidence="12">
    <location>
        <begin position="496"/>
        <end position="548"/>
    </location>
</feature>
<dbReference type="PROSITE" id="PS50112">
    <property type="entry name" value="PAS"/>
    <property type="match status" value="4"/>
</dbReference>
<keyword evidence="6" id="KW-0418">Kinase</keyword>
<evidence type="ECO:0000259" key="10">
    <source>
        <dbReference type="PROSITE" id="PS50109"/>
    </source>
</evidence>
<feature type="domain" description="PAS" evidence="11">
    <location>
        <begin position="185"/>
        <end position="240"/>
    </location>
</feature>
<feature type="domain" description="PAC" evidence="12">
    <location>
        <begin position="744"/>
        <end position="796"/>
    </location>
</feature>
<dbReference type="CDD" id="cd00082">
    <property type="entry name" value="HisKA"/>
    <property type="match status" value="1"/>
</dbReference>
<dbReference type="Pfam" id="PF08447">
    <property type="entry name" value="PAS_3"/>
    <property type="match status" value="2"/>
</dbReference>
<dbReference type="SMART" id="SM00086">
    <property type="entry name" value="PAC"/>
    <property type="match status" value="5"/>
</dbReference>
<evidence type="ECO:0000256" key="1">
    <source>
        <dbReference type="ARBA" id="ARBA00000085"/>
    </source>
</evidence>
<dbReference type="InterPro" id="IPR001610">
    <property type="entry name" value="PAC"/>
</dbReference>
<dbReference type="Pfam" id="PF01590">
    <property type="entry name" value="GAF"/>
    <property type="match status" value="3"/>
</dbReference>
<gene>
    <name evidence="13" type="ORF">BJP34_19765</name>
</gene>
<dbReference type="NCBIfam" id="TIGR00229">
    <property type="entry name" value="sensory_box"/>
    <property type="match status" value="6"/>
</dbReference>
<dbReference type="Pfam" id="PF00512">
    <property type="entry name" value="HisKA"/>
    <property type="match status" value="1"/>
</dbReference>
<keyword evidence="4" id="KW-0597">Phosphoprotein</keyword>
<name>A0A1D8TUQ3_9CYAN</name>
<dbReference type="InterPro" id="IPR013655">
    <property type="entry name" value="PAS_fold_3"/>
</dbReference>
<feature type="domain" description="Phytochrome chromophore attachment site" evidence="9">
    <location>
        <begin position="1125"/>
        <end position="1261"/>
    </location>
</feature>
<dbReference type="PROSITE" id="PS50109">
    <property type="entry name" value="HIS_KIN"/>
    <property type="match status" value="1"/>
</dbReference>
<dbReference type="InterPro" id="IPR003661">
    <property type="entry name" value="HisK_dim/P_dom"/>
</dbReference>
<dbReference type="InterPro" id="IPR003594">
    <property type="entry name" value="HATPase_dom"/>
</dbReference>
<dbReference type="InterPro" id="IPR013767">
    <property type="entry name" value="PAS_fold"/>
</dbReference>
<evidence type="ECO:0000256" key="6">
    <source>
        <dbReference type="ARBA" id="ARBA00022777"/>
    </source>
</evidence>
<dbReference type="SMART" id="SM00388">
    <property type="entry name" value="HisKA"/>
    <property type="match status" value="1"/>
</dbReference>
<evidence type="ECO:0000256" key="5">
    <source>
        <dbReference type="ARBA" id="ARBA00022679"/>
    </source>
</evidence>
<dbReference type="FunFam" id="3.30.450.20:FF:000099">
    <property type="entry name" value="Sensory box sensor histidine kinase"/>
    <property type="match status" value="1"/>
</dbReference>
<dbReference type="InterPro" id="IPR035965">
    <property type="entry name" value="PAS-like_dom_sf"/>
</dbReference>
<comment type="similarity">
    <text evidence="2">In the N-terminal section; belongs to the phytochrome family.</text>
</comment>
<dbReference type="InterPro" id="IPR036097">
    <property type="entry name" value="HisK_dim/P_sf"/>
</dbReference>
<dbReference type="Gene3D" id="1.10.287.130">
    <property type="match status" value="1"/>
</dbReference>
<evidence type="ECO:0000259" key="12">
    <source>
        <dbReference type="PROSITE" id="PS50113"/>
    </source>
</evidence>
<dbReference type="CDD" id="cd00130">
    <property type="entry name" value="PAS"/>
    <property type="match status" value="5"/>
</dbReference>
<evidence type="ECO:0000259" key="9">
    <source>
        <dbReference type="PROSITE" id="PS50046"/>
    </source>
</evidence>
<dbReference type="GO" id="GO:0006355">
    <property type="term" value="P:regulation of DNA-templated transcription"/>
    <property type="evidence" value="ECO:0007669"/>
    <property type="project" value="InterPro"/>
</dbReference>
<dbReference type="EMBL" id="CP017599">
    <property type="protein sequence ID" value="AOX01378.1"/>
    <property type="molecule type" value="Genomic_DNA"/>
</dbReference>
<feature type="domain" description="PAC" evidence="12">
    <location>
        <begin position="256"/>
        <end position="307"/>
    </location>
</feature>
<keyword evidence="8" id="KW-0175">Coiled coil</keyword>
<dbReference type="Pfam" id="PF13426">
    <property type="entry name" value="PAS_9"/>
    <property type="match status" value="3"/>
</dbReference>
<dbReference type="SMART" id="SM00091">
    <property type="entry name" value="PAS"/>
    <property type="match status" value="6"/>
</dbReference>
<dbReference type="PANTHER" id="PTHR43304">
    <property type="entry name" value="PHYTOCHROME-LIKE PROTEIN CPH1"/>
    <property type="match status" value="1"/>
</dbReference>
<comment type="catalytic activity">
    <reaction evidence="1">
        <text>ATP + protein L-histidine = ADP + protein N-phospho-L-histidine.</text>
        <dbReference type="EC" id="2.7.13.3"/>
    </reaction>
</comment>
<evidence type="ECO:0000313" key="13">
    <source>
        <dbReference type="EMBL" id="AOX01378.1"/>
    </source>
</evidence>
<dbReference type="SUPFAM" id="SSF55874">
    <property type="entry name" value="ATPase domain of HSP90 chaperone/DNA topoisomerase II/histidine kinase"/>
    <property type="match status" value="1"/>
</dbReference>
<dbReference type="PRINTS" id="PR00344">
    <property type="entry name" value="BCTRLSENSOR"/>
</dbReference>
<evidence type="ECO:0000313" key="14">
    <source>
        <dbReference type="Proteomes" id="UP000177870"/>
    </source>
</evidence>
<sequence length="1523" mass="173825">MAAEAEADEPITQAAQNYYKRIIDPDLQQAFDDVTALAAQICQTPIALTTLIDSSNSQCCQSTLGLDETSISQNTFLSSYRIESASVLVVQDTLADQRFATDPLVTAEPHIRFYAAVPLITSDGYPLGTLAVMDQVPKQLQSQQLAGLQALSRQLISQLELKQQLADLQQPQEENQGLEHELPQVDQELLDFLENGCVGLHCVDSNGIILWANQAELDLVGYNADEYIGHHIAEFYLEQEVIDDILARLTAKETLKNYEARLLCKDGSIRHVLINSNVLWKNGKFVHTRCFTRDITEWKRIQEERDRFFDLSIDLLCIAGFDGYFKRLSPSFTSTLGYTEAELTSTTFFNFVHPDDRAATRAEMEQLGTGIPTVYFENRYRCQDGSYKWLAWAAYPVVKDGLIYAIARDITEAKQKQASLEESEARFRMMADHAPVMIWMSGTDKLYNFFNQLWLNFTGKTLELEFGKGWAEGVHPDDLERSFNTYVSAFDARENFRMEYRLRRRDGQYRWILDIGTPRFTSNGDFAGYIGSCIDITERKQAEEALRRQALIFESIFDGIIITDLAGKIIDWNPASARIFGYTKAEVLGKTPGILHRPEEATVLTEQIIQEMTRSRRWSGKIHFIGKDGRCGVCETVVVPLYDQQDNMVATIGLNHDITEREQNQQELYQSEARYRAIVEDQTELICRFRPDGTITYVNAAYCRYFSKSEEELIGQRFLPLIPHEDIKRLEECITSLSPENPVETVEHRVIMPTGEIRWQQWSDRAIFNEQGQLIELQAVGRDITEHKHADEQLLQKSQALETFSNNLKHLHRLNTTNYQNFELLYADYLETGCEILGMPTGIISQVHLNSYTILSVRSDLEGLVAGSEFELKDTYCAVVVREKKTIAYTHVGEIALMHAHPVYQTLKLESYIGTPIFVYGEVYGSLNFSSTQVRARDFQPQEREIVELMAQSLGRLIAAHQAEIERQQVEAALLESESTLRSFFNSSTLLMGVVELLDDDILHISDNNSTADFFGTTPEAMQNRLASELGAPKTHIRRWISHYRESERSNQPISFEYDHTTETDTRWLCATVCPIPDTTTPRPRFSYVVDDITERKLAEQELKRQNQRTQLFSEITLKIRQSLQLDQILQTAVTEVQEFLKADRVVLFQLSFDGWGKVVQEAVVPSWPIMLGQSIEDPCFHEEYLDQYRQGRVSNICDLENSDIEACHVEMLQQFGVKANLVVPIQQQDKLWGLLIAHQCTNPRQWTNFESELLQQLADQIGIALAQAQLLGTETRQRQELARSNAELQQFAYVASHDLQEPLRKIRAFGDRLQTKYHEQLTEQGQDYLKRMQNAAERMQVLINDLLSLSRVTTKARPWVATDLVQVVQEVLSDLELRIQQSSGVVEVGELHTIEADPLQMRQLLQNLISNGLKFRPEQRGNLVRIYSQLLQESVPLSYGGTTVNQRCQIIVEDNGIGFEPRYSDRIFQTFQRLHGRSDYEGTGIGLAICRKIVERHNGSIMANSTPGQGAQFIVTVPIKQS</sequence>
<dbReference type="SMART" id="SM00065">
    <property type="entry name" value="GAF"/>
    <property type="match status" value="3"/>
</dbReference>
<dbReference type="STRING" id="1458985.BJP34_19765"/>
<dbReference type="EC" id="2.7.13.3" evidence="3"/>
<dbReference type="FunFam" id="3.30.565.10:FF:000006">
    <property type="entry name" value="Sensor histidine kinase WalK"/>
    <property type="match status" value="1"/>
</dbReference>
<accession>A0A1D8TUQ3</accession>
<dbReference type="InterPro" id="IPR005467">
    <property type="entry name" value="His_kinase_dom"/>
</dbReference>
<dbReference type="PROSITE" id="PS50046">
    <property type="entry name" value="PHYTOCHROME_2"/>
    <property type="match status" value="1"/>
</dbReference>
<dbReference type="SMART" id="SM00387">
    <property type="entry name" value="HATPase_c"/>
    <property type="match status" value="1"/>
</dbReference>
<dbReference type="InterPro" id="IPR000700">
    <property type="entry name" value="PAS-assoc_C"/>
</dbReference>
<dbReference type="GO" id="GO:0000155">
    <property type="term" value="F:phosphorelay sensor kinase activity"/>
    <property type="evidence" value="ECO:0007669"/>
    <property type="project" value="InterPro"/>
</dbReference>
<feature type="domain" description="Histidine kinase" evidence="10">
    <location>
        <begin position="1295"/>
        <end position="1522"/>
    </location>
</feature>
<evidence type="ECO:0000256" key="8">
    <source>
        <dbReference type="SAM" id="Coils"/>
    </source>
</evidence>
<organism evidence="13 14">
    <name type="scientific">Moorena producens PAL-8-15-08-1</name>
    <dbReference type="NCBI Taxonomy" id="1458985"/>
    <lineage>
        <taxon>Bacteria</taxon>
        <taxon>Bacillati</taxon>
        <taxon>Cyanobacteriota</taxon>
        <taxon>Cyanophyceae</taxon>
        <taxon>Coleofasciculales</taxon>
        <taxon>Coleofasciculaceae</taxon>
        <taxon>Moorena</taxon>
    </lineage>
</organism>
<dbReference type="InterPro" id="IPR036890">
    <property type="entry name" value="HATPase_C_sf"/>
</dbReference>
<dbReference type="Gene3D" id="3.30.565.10">
    <property type="entry name" value="Histidine kinase-like ATPase, C-terminal domain"/>
    <property type="match status" value="1"/>
</dbReference>
<feature type="domain" description="PAC" evidence="12">
    <location>
        <begin position="618"/>
        <end position="670"/>
    </location>
</feature>
<evidence type="ECO:0000259" key="11">
    <source>
        <dbReference type="PROSITE" id="PS50112"/>
    </source>
</evidence>
<proteinExistence type="inferred from homology"/>
<dbReference type="InterPro" id="IPR004358">
    <property type="entry name" value="Sig_transdc_His_kin-like_C"/>
</dbReference>
<dbReference type="RefSeq" id="WP_070393820.1">
    <property type="nucleotide sequence ID" value="NZ_CP017599.1"/>
</dbReference>
<dbReference type="PROSITE" id="PS50113">
    <property type="entry name" value="PAC"/>
    <property type="match status" value="5"/>
</dbReference>
<dbReference type="InterPro" id="IPR029016">
    <property type="entry name" value="GAF-like_dom_sf"/>
</dbReference>
<dbReference type="Pfam" id="PF00989">
    <property type="entry name" value="PAS"/>
    <property type="match status" value="1"/>
</dbReference>
<evidence type="ECO:0000256" key="2">
    <source>
        <dbReference type="ARBA" id="ARBA00006402"/>
    </source>
</evidence>
<dbReference type="PANTHER" id="PTHR43304:SF1">
    <property type="entry name" value="PAC DOMAIN-CONTAINING PROTEIN"/>
    <property type="match status" value="1"/>
</dbReference>
<feature type="domain" description="PAS" evidence="11">
    <location>
        <begin position="545"/>
        <end position="616"/>
    </location>
</feature>
<feature type="coiled-coil region" evidence="8">
    <location>
        <begin position="1319"/>
        <end position="1350"/>
    </location>
</feature>
<dbReference type="Proteomes" id="UP000177870">
    <property type="component" value="Chromosome"/>
</dbReference>
<evidence type="ECO:0000256" key="7">
    <source>
        <dbReference type="ARBA" id="ARBA00023012"/>
    </source>
</evidence>
<evidence type="ECO:0000256" key="3">
    <source>
        <dbReference type="ARBA" id="ARBA00012438"/>
    </source>
</evidence>
<feature type="domain" description="PAS" evidence="11">
    <location>
        <begin position="322"/>
        <end position="366"/>
    </location>
</feature>
<protein>
    <recommendedName>
        <fullName evidence="3">histidine kinase</fullName>
        <ecNumber evidence="3">2.7.13.3</ecNumber>
    </recommendedName>
</protein>
<dbReference type="InterPro" id="IPR003018">
    <property type="entry name" value="GAF"/>
</dbReference>
<dbReference type="SUPFAM" id="SSF55781">
    <property type="entry name" value="GAF domain-like"/>
    <property type="match status" value="3"/>
</dbReference>
<feature type="domain" description="PAS" evidence="11">
    <location>
        <begin position="671"/>
        <end position="741"/>
    </location>
</feature>
<dbReference type="InterPro" id="IPR052162">
    <property type="entry name" value="Sensor_kinase/Photoreceptor"/>
</dbReference>
<dbReference type="SUPFAM" id="SSF47384">
    <property type="entry name" value="Homodimeric domain of signal transducing histidine kinase"/>
    <property type="match status" value="1"/>
</dbReference>
<dbReference type="Pfam" id="PF02518">
    <property type="entry name" value="HATPase_c"/>
    <property type="match status" value="1"/>
</dbReference>
<dbReference type="Gene3D" id="3.30.450.20">
    <property type="entry name" value="PAS domain"/>
    <property type="match status" value="6"/>
</dbReference>
<dbReference type="InterPro" id="IPR000014">
    <property type="entry name" value="PAS"/>
</dbReference>
<dbReference type="InterPro" id="IPR016132">
    <property type="entry name" value="Phyto_chromo_attachment"/>
</dbReference>
<dbReference type="SUPFAM" id="SSF55785">
    <property type="entry name" value="PYP-like sensor domain (PAS domain)"/>
    <property type="match status" value="6"/>
</dbReference>
<dbReference type="KEGG" id="mpro:BJP34_19765"/>
<feature type="domain" description="PAC" evidence="12">
    <location>
        <begin position="1052"/>
        <end position="1105"/>
    </location>
</feature>
<evidence type="ECO:0000256" key="4">
    <source>
        <dbReference type="ARBA" id="ARBA00022553"/>
    </source>
</evidence>
<reference evidence="14" key="1">
    <citation type="submission" date="2016-10" db="EMBL/GenBank/DDBJ databases">
        <title>Comparative genomics uncovers the prolific and rare metabolic potential of the cyanobacterial genus Moorea.</title>
        <authorList>
            <person name="Leao T."/>
            <person name="Castelao G."/>
            <person name="Korobeynikov A."/>
            <person name="Monroe E.A."/>
            <person name="Podell S."/>
            <person name="Glukhov E."/>
            <person name="Allen E."/>
            <person name="Gerwick W.H."/>
            <person name="Gerwick L."/>
        </authorList>
    </citation>
    <scope>NUCLEOTIDE SEQUENCE [LARGE SCALE GENOMIC DNA]</scope>
    <source>
        <strain evidence="14">PAL-8-15-08-1</strain>
    </source>
</reference>
<keyword evidence="7" id="KW-0902">Two-component regulatory system</keyword>
<keyword evidence="5" id="KW-0808">Transferase</keyword>
<dbReference type="Gene3D" id="3.30.450.40">
    <property type="match status" value="3"/>
</dbReference>